<sequence>MTQISQNRPPKSADDDVRRSLDEKSADFPPGRSPRMTEQKPVRLPDTASVETVLAGLEPHLADVELSAALNKAFPGFVFTVATIDDPYWCNPHDVVAADGTRLGDHRAWVEHELAEVGGDLNAFWNRHRQSGEKFAEWRGTTTFVFAPTGPGVADFVQVSLGREIEFLTGPVIEPDCRPRNVDDLFEPTWVLRGSAVETQQLAGPVYRLRGRSGGGIANPDWFDFVPRESRFFVASGRSSAAADRIFAHRHPRPRGSRACVTALELQ</sequence>
<evidence type="ECO:0000313" key="2">
    <source>
        <dbReference type="EMBL" id="MBA1142412.1"/>
    </source>
</evidence>
<protein>
    <submittedName>
        <fullName evidence="2">Uncharacterized protein</fullName>
    </submittedName>
</protein>
<feature type="compositionally biased region" description="Basic and acidic residues" evidence="1">
    <location>
        <begin position="11"/>
        <end position="26"/>
    </location>
</feature>
<dbReference type="EMBL" id="JACDTY010000009">
    <property type="protein sequence ID" value="MBA1142412.1"/>
    <property type="molecule type" value="Genomic_DNA"/>
</dbReference>
<comment type="caution">
    <text evidence="2">The sequence shown here is derived from an EMBL/GenBank/DDBJ whole genome shotgun (WGS) entry which is preliminary data.</text>
</comment>
<feature type="region of interest" description="Disordered" evidence="1">
    <location>
        <begin position="1"/>
        <end position="45"/>
    </location>
</feature>
<evidence type="ECO:0000313" key="3">
    <source>
        <dbReference type="Proteomes" id="UP000558284"/>
    </source>
</evidence>
<dbReference type="AlphaFoldDB" id="A0A838B8E3"/>
<organism evidence="2 3">
    <name type="scientific">Mesorhizobium neociceri</name>
    <dbReference type="NCBI Taxonomy" id="1307853"/>
    <lineage>
        <taxon>Bacteria</taxon>
        <taxon>Pseudomonadati</taxon>
        <taxon>Pseudomonadota</taxon>
        <taxon>Alphaproteobacteria</taxon>
        <taxon>Hyphomicrobiales</taxon>
        <taxon>Phyllobacteriaceae</taxon>
        <taxon>Mesorhizobium</taxon>
    </lineage>
</organism>
<dbReference type="RefSeq" id="WP_181059219.1">
    <property type="nucleotide sequence ID" value="NZ_JACDTY010000009.1"/>
</dbReference>
<gene>
    <name evidence="2" type="ORF">H0241_19400</name>
</gene>
<proteinExistence type="predicted"/>
<name>A0A838B8E3_9HYPH</name>
<dbReference type="Proteomes" id="UP000558284">
    <property type="component" value="Unassembled WGS sequence"/>
</dbReference>
<keyword evidence="3" id="KW-1185">Reference proteome</keyword>
<reference evidence="2 3" key="1">
    <citation type="submission" date="2020-07" db="EMBL/GenBank/DDBJ databases">
        <title>Definition of the novel symbiovar canariense within Mesorhizobium novociceri, a new species of genus Mesorhizobium nodulating Cicer canariense in the Caldera de Taburiente National Park (La Palma, Canary Islands).</title>
        <authorList>
            <person name="Leon-Barrios M."/>
            <person name="Perez-Yepez J."/>
            <person name="Flores-Felix J.D."/>
            <person name="Ramirez-Baena M.H."/>
            <person name="Pulido-Suarez L."/>
            <person name="Igual J.M."/>
            <person name="Velazquez E."/>
            <person name="Peix A."/>
        </authorList>
    </citation>
    <scope>NUCLEOTIDE SEQUENCE [LARGE SCALE GENOMIC DNA]</scope>
    <source>
        <strain evidence="2 3">CCANP35</strain>
    </source>
</reference>
<evidence type="ECO:0000256" key="1">
    <source>
        <dbReference type="SAM" id="MobiDB-lite"/>
    </source>
</evidence>
<accession>A0A838B8E3</accession>